<evidence type="ECO:0000313" key="1">
    <source>
        <dbReference type="EMBL" id="KAI3704016.1"/>
    </source>
</evidence>
<sequence>MPENGAKSHLVNNGKALQSVDPFQSAWLTHWTGPRSETVERDHLAQLNRSKVNDLNDHDFKNHQTGIEISSDNFGFSKDVDLTTRKPSNQSFQFFKRGQESGKCSILDERVQALGLGPQVSHEMSTSGLNVETLSRECHLQPTDQVKHHMFFSESSYLSSRFSDQVVYKLDSHTTHGPQNFRHLTAAFASKEHLPKSEKSEMPSFTALLKTDPSTRNYCSLALIEEQYKKMQKHIGAGFFPHNKPQTVHHGQCSSQNVPDFVHEMEMTNMSGGLHSFSRKAHSLLLTKQTDVKVYQESQLFRASRLSTQLKGVKLQLLDFSDHESQENVEDYRAFEDVQKNESSADTDAMDVEFFKENHLSGVHLFPIDKDITVESNVEKDKCRKHKIELTDINLEISDQPDASQLRNPSHACQEHKQSLDMGKLHYNLDQTNSKSNECANSYPRSDPGSRWIKRLKLSEPSSHGKPNRFFTRVMEGKPEPKPDNHHGQKSEILIGESPWIQRWSQKQSQKNPETLETCKLDDSELETDEFQRKQFPSVAAMALVGKAMTGFPQCKLQKKESFVVWDTKLSTSNTGRVTNSVLF</sequence>
<dbReference type="Proteomes" id="UP001056120">
    <property type="component" value="Linkage Group LG25"/>
</dbReference>
<accession>A0ACB9A206</accession>
<dbReference type="EMBL" id="CM042042">
    <property type="protein sequence ID" value="KAI3704016.1"/>
    <property type="molecule type" value="Genomic_DNA"/>
</dbReference>
<reference evidence="2" key="1">
    <citation type="journal article" date="2022" name="Mol. Ecol. Resour.">
        <title>The genomes of chicory, endive, great burdock and yacon provide insights into Asteraceae palaeo-polyploidization history and plant inulin production.</title>
        <authorList>
            <person name="Fan W."/>
            <person name="Wang S."/>
            <person name="Wang H."/>
            <person name="Wang A."/>
            <person name="Jiang F."/>
            <person name="Liu H."/>
            <person name="Zhao H."/>
            <person name="Xu D."/>
            <person name="Zhang Y."/>
        </authorList>
    </citation>
    <scope>NUCLEOTIDE SEQUENCE [LARGE SCALE GENOMIC DNA]</scope>
    <source>
        <strain evidence="2">cv. Yunnan</strain>
    </source>
</reference>
<organism evidence="1 2">
    <name type="scientific">Smallanthus sonchifolius</name>
    <dbReference type="NCBI Taxonomy" id="185202"/>
    <lineage>
        <taxon>Eukaryota</taxon>
        <taxon>Viridiplantae</taxon>
        <taxon>Streptophyta</taxon>
        <taxon>Embryophyta</taxon>
        <taxon>Tracheophyta</taxon>
        <taxon>Spermatophyta</taxon>
        <taxon>Magnoliopsida</taxon>
        <taxon>eudicotyledons</taxon>
        <taxon>Gunneridae</taxon>
        <taxon>Pentapetalae</taxon>
        <taxon>asterids</taxon>
        <taxon>campanulids</taxon>
        <taxon>Asterales</taxon>
        <taxon>Asteraceae</taxon>
        <taxon>Asteroideae</taxon>
        <taxon>Heliantheae alliance</taxon>
        <taxon>Millerieae</taxon>
        <taxon>Smallanthus</taxon>
    </lineage>
</organism>
<keyword evidence="2" id="KW-1185">Reference proteome</keyword>
<reference evidence="1 2" key="2">
    <citation type="journal article" date="2022" name="Mol. Ecol. Resour.">
        <title>The genomes of chicory, endive, great burdock and yacon provide insights into Asteraceae paleo-polyploidization history and plant inulin production.</title>
        <authorList>
            <person name="Fan W."/>
            <person name="Wang S."/>
            <person name="Wang H."/>
            <person name="Wang A."/>
            <person name="Jiang F."/>
            <person name="Liu H."/>
            <person name="Zhao H."/>
            <person name="Xu D."/>
            <person name="Zhang Y."/>
        </authorList>
    </citation>
    <scope>NUCLEOTIDE SEQUENCE [LARGE SCALE GENOMIC DNA]</scope>
    <source>
        <strain evidence="2">cv. Yunnan</strain>
        <tissue evidence="1">Leaves</tissue>
    </source>
</reference>
<proteinExistence type="predicted"/>
<comment type="caution">
    <text evidence="1">The sequence shown here is derived from an EMBL/GenBank/DDBJ whole genome shotgun (WGS) entry which is preliminary data.</text>
</comment>
<name>A0ACB9A206_9ASTR</name>
<gene>
    <name evidence="1" type="ORF">L1987_74219</name>
</gene>
<evidence type="ECO:0000313" key="2">
    <source>
        <dbReference type="Proteomes" id="UP001056120"/>
    </source>
</evidence>
<protein>
    <submittedName>
        <fullName evidence="1">Uncharacterized protein</fullName>
    </submittedName>
</protein>